<comment type="caution">
    <text evidence="2">The sequence shown here is derived from an EMBL/GenBank/DDBJ whole genome shotgun (WGS) entry which is preliminary data.</text>
</comment>
<proteinExistence type="predicted"/>
<keyword evidence="1" id="KW-1133">Transmembrane helix</keyword>
<organism evidence="2 3">
    <name type="scientific">Stackebrandtia albiflava</name>
    <dbReference type="NCBI Taxonomy" id="406432"/>
    <lineage>
        <taxon>Bacteria</taxon>
        <taxon>Bacillati</taxon>
        <taxon>Actinomycetota</taxon>
        <taxon>Actinomycetes</taxon>
        <taxon>Glycomycetales</taxon>
        <taxon>Glycomycetaceae</taxon>
        <taxon>Stackebrandtia</taxon>
    </lineage>
</organism>
<feature type="transmembrane region" description="Helical" evidence="1">
    <location>
        <begin position="108"/>
        <end position="128"/>
    </location>
</feature>
<evidence type="ECO:0000313" key="3">
    <source>
        <dbReference type="Proteomes" id="UP000321617"/>
    </source>
</evidence>
<reference evidence="2 3" key="1">
    <citation type="journal article" date="2013" name="Stand. Genomic Sci.">
        <title>Genomic Encyclopedia of Type Strains, Phase I: The one thousand microbial genomes (KMG-I) project.</title>
        <authorList>
            <person name="Kyrpides N.C."/>
            <person name="Woyke T."/>
            <person name="Eisen J.A."/>
            <person name="Garrity G."/>
            <person name="Lilburn T.G."/>
            <person name="Beck B.J."/>
            <person name="Whitman W.B."/>
            <person name="Hugenholtz P."/>
            <person name="Klenk H.P."/>
        </authorList>
    </citation>
    <scope>NUCLEOTIDE SEQUENCE [LARGE SCALE GENOMIC DNA]</scope>
    <source>
        <strain evidence="2 3">DSM 45044</strain>
    </source>
</reference>
<evidence type="ECO:0000256" key="1">
    <source>
        <dbReference type="SAM" id="Phobius"/>
    </source>
</evidence>
<gene>
    <name evidence="2" type="ORF">LX16_1186</name>
</gene>
<accession>A0A562VC80</accession>
<evidence type="ECO:0000313" key="2">
    <source>
        <dbReference type="EMBL" id="TWJ15476.1"/>
    </source>
</evidence>
<keyword evidence="1" id="KW-0812">Transmembrane</keyword>
<dbReference type="EMBL" id="VLLL01000005">
    <property type="protein sequence ID" value="TWJ15476.1"/>
    <property type="molecule type" value="Genomic_DNA"/>
</dbReference>
<dbReference type="Proteomes" id="UP000321617">
    <property type="component" value="Unassembled WGS sequence"/>
</dbReference>
<dbReference type="AlphaFoldDB" id="A0A562VC80"/>
<protein>
    <submittedName>
        <fullName evidence="2">Uncharacterized protein</fullName>
    </submittedName>
</protein>
<name>A0A562VC80_9ACTN</name>
<keyword evidence="3" id="KW-1185">Reference proteome</keyword>
<sequence length="132" mass="14849">MVGCGRVVPGRYGAVMETPDARFPDLTGMWTHESGIRNVISRLPDGDWRWEMYKTGHDAAVVTLDIDDGAELWHKFYELERKGWIRIGHPPLPEPTVPVRKRREGRNAVIAGVVAMFIGLLGVLFILLTTKP</sequence>
<keyword evidence="1" id="KW-0472">Membrane</keyword>